<dbReference type="SUPFAM" id="SSF52540">
    <property type="entry name" value="P-loop containing nucleoside triphosphate hydrolases"/>
    <property type="match status" value="1"/>
</dbReference>
<comment type="subcellular location">
    <subcellularLocation>
        <location evidence="2">Cytoplasm</location>
    </subcellularLocation>
    <subcellularLocation>
        <location evidence="3">Lysosome membrane</location>
    </subcellularLocation>
    <subcellularLocation>
        <location evidence="1">Nucleus</location>
    </subcellularLocation>
</comment>
<dbReference type="GO" id="GO:0019899">
    <property type="term" value="F:enzyme binding"/>
    <property type="evidence" value="ECO:0007669"/>
    <property type="project" value="UniProtKB-ARBA"/>
</dbReference>
<reference evidence="14" key="1">
    <citation type="submission" date="2022-08" db="UniProtKB">
        <authorList>
            <consortium name="EnsemblMetazoa"/>
        </authorList>
    </citation>
    <scope>IDENTIFICATION</scope>
    <source>
        <strain evidence="14">Israel</strain>
    </source>
</reference>
<dbReference type="GO" id="GO:0010507">
    <property type="term" value="P:negative regulation of autophagy"/>
    <property type="evidence" value="ECO:0007669"/>
    <property type="project" value="TreeGrafter"/>
</dbReference>
<dbReference type="Gene3D" id="3.40.50.300">
    <property type="entry name" value="P-loop containing nucleotide triphosphate hydrolases"/>
    <property type="match status" value="1"/>
</dbReference>
<dbReference type="InterPro" id="IPR006762">
    <property type="entry name" value="Gtr1_RagA"/>
</dbReference>
<name>A0A1B0D5F4_PHLPP</name>
<evidence type="ECO:0000256" key="12">
    <source>
        <dbReference type="ARBA" id="ARBA00049117"/>
    </source>
</evidence>
<evidence type="ECO:0000256" key="8">
    <source>
        <dbReference type="ARBA" id="ARBA00023134"/>
    </source>
</evidence>
<dbReference type="Gene3D" id="3.30.450.190">
    <property type="match status" value="1"/>
</dbReference>
<evidence type="ECO:0000256" key="11">
    <source>
        <dbReference type="ARBA" id="ARBA00023242"/>
    </source>
</evidence>
<keyword evidence="7" id="KW-0378">Hydrolase</keyword>
<evidence type="ECO:0000256" key="6">
    <source>
        <dbReference type="ARBA" id="ARBA00022741"/>
    </source>
</evidence>
<keyword evidence="10" id="KW-0458">Lysosome</keyword>
<dbReference type="GO" id="GO:0034198">
    <property type="term" value="P:cellular response to amino acid starvation"/>
    <property type="evidence" value="ECO:0007669"/>
    <property type="project" value="UniProtKB-ARBA"/>
</dbReference>
<dbReference type="InterPro" id="IPR039400">
    <property type="entry name" value="RagC/D"/>
</dbReference>
<evidence type="ECO:0000256" key="3">
    <source>
        <dbReference type="ARBA" id="ARBA00004656"/>
    </source>
</evidence>
<sequence length="410" mass="46781">VVLRCENKNFDKKNIAKIVDNSPFIHNLSRKYPLRERVCKMEFYGEDFEGESSVGTREQKPRILLMGLRRSGKSSIQKVVFHKMSPNETLFLESTNKIVKDDINNSSFVQFQIWDFPGQIDFFEPTFDSDMIFGGCGALVFVIDAQDEFSEALTKLNQTVTKAYKVNPRIKFEVFIHKVDGVSDDFKMESQRDIHQRATDDLADAGLDQIHLSFHLTSIYDHSIFEAFSKVVQKLIPQLPTLENLLNILISNSGIEKAFLFDVVSKIYIATDASPVDMQSYELCCDMIDVVIDLSCIYGLQGSNEIAAFDNQSSSLIKLNNSTILYLREVNKFLALVCILREDNFSRQGVIDYNFLCFREAIERVFELRLKHQKSLHLTHDDDFLDPAIVTNGRTQMNASDGESVDVIVT</sequence>
<evidence type="ECO:0000313" key="15">
    <source>
        <dbReference type="Proteomes" id="UP000092462"/>
    </source>
</evidence>
<dbReference type="Proteomes" id="UP000092462">
    <property type="component" value="Unassembled WGS sequence"/>
</dbReference>
<dbReference type="FunFam" id="3.30.450.190:FF:000001">
    <property type="entry name" value="Ras-related GTP-binding protein C"/>
    <property type="match status" value="1"/>
</dbReference>
<evidence type="ECO:0000256" key="2">
    <source>
        <dbReference type="ARBA" id="ARBA00004496"/>
    </source>
</evidence>
<evidence type="ECO:0000256" key="10">
    <source>
        <dbReference type="ARBA" id="ARBA00023228"/>
    </source>
</evidence>
<evidence type="ECO:0000256" key="9">
    <source>
        <dbReference type="ARBA" id="ARBA00023136"/>
    </source>
</evidence>
<keyword evidence="5" id="KW-0963">Cytoplasm</keyword>
<protein>
    <submittedName>
        <fullName evidence="14">Uncharacterized protein</fullName>
    </submittedName>
</protein>
<keyword evidence="9" id="KW-0472">Membrane</keyword>
<proteinExistence type="inferred from homology"/>
<comment type="catalytic activity">
    <reaction evidence="12">
        <text>GTP + H2O = GDP + phosphate + H(+)</text>
        <dbReference type="Rhea" id="RHEA:19669"/>
        <dbReference type="ChEBI" id="CHEBI:15377"/>
        <dbReference type="ChEBI" id="CHEBI:15378"/>
        <dbReference type="ChEBI" id="CHEBI:37565"/>
        <dbReference type="ChEBI" id="CHEBI:43474"/>
        <dbReference type="ChEBI" id="CHEBI:58189"/>
    </reaction>
    <physiologicalReaction direction="left-to-right" evidence="12">
        <dbReference type="Rhea" id="RHEA:19670"/>
    </physiologicalReaction>
</comment>
<dbReference type="EMBL" id="AJVK01025173">
    <property type="status" value="NOT_ANNOTATED_CDS"/>
    <property type="molecule type" value="Genomic_DNA"/>
</dbReference>
<evidence type="ECO:0000256" key="1">
    <source>
        <dbReference type="ARBA" id="ARBA00004123"/>
    </source>
</evidence>
<dbReference type="EnsemblMetazoa" id="PPAI002711-RA">
    <property type="protein sequence ID" value="PPAI002711-PA"/>
    <property type="gene ID" value="PPAI002711"/>
</dbReference>
<keyword evidence="15" id="KW-1185">Reference proteome</keyword>
<dbReference type="GO" id="GO:0043200">
    <property type="term" value="P:response to amino acid"/>
    <property type="evidence" value="ECO:0007669"/>
    <property type="project" value="UniProtKB-ARBA"/>
</dbReference>
<accession>A0A1B0D5F4</accession>
<dbReference type="GO" id="GO:1904263">
    <property type="term" value="P:positive regulation of TORC1 signaling"/>
    <property type="evidence" value="ECO:0007669"/>
    <property type="project" value="UniProtKB-ARBA"/>
</dbReference>
<dbReference type="CDD" id="cd11385">
    <property type="entry name" value="RagC_like"/>
    <property type="match status" value="1"/>
</dbReference>
<dbReference type="GO" id="GO:0005654">
    <property type="term" value="C:nucleoplasm"/>
    <property type="evidence" value="ECO:0007669"/>
    <property type="project" value="UniProtKB-ARBA"/>
</dbReference>
<dbReference type="GO" id="GO:0005829">
    <property type="term" value="C:cytosol"/>
    <property type="evidence" value="ECO:0007669"/>
    <property type="project" value="UniProtKB-ARBA"/>
</dbReference>
<dbReference type="PANTHER" id="PTHR11259:SF2">
    <property type="entry name" value="GH16429P"/>
    <property type="match status" value="1"/>
</dbReference>
<dbReference type="VEuPathDB" id="VectorBase:PPAI002711"/>
<dbReference type="AlphaFoldDB" id="A0A1B0D5F4"/>
<dbReference type="Pfam" id="PF04670">
    <property type="entry name" value="Gtr1_RagA"/>
    <property type="match status" value="1"/>
</dbReference>
<evidence type="ECO:0000256" key="13">
    <source>
        <dbReference type="RuleBase" id="RU367014"/>
    </source>
</evidence>
<dbReference type="GO" id="GO:0005525">
    <property type="term" value="F:GTP binding"/>
    <property type="evidence" value="ECO:0007669"/>
    <property type="project" value="UniProtKB-UniRule"/>
</dbReference>
<evidence type="ECO:0000256" key="7">
    <source>
        <dbReference type="ARBA" id="ARBA00022801"/>
    </source>
</evidence>
<keyword evidence="11" id="KW-0539">Nucleus</keyword>
<dbReference type="GO" id="GO:0019003">
    <property type="term" value="F:GDP binding"/>
    <property type="evidence" value="ECO:0007669"/>
    <property type="project" value="UniProtKB-ARBA"/>
</dbReference>
<keyword evidence="6 13" id="KW-0547">Nucleotide-binding</keyword>
<dbReference type="FunFam" id="3.40.50.300:FF:000226">
    <property type="entry name" value="Ras-related GTP-binding protein D"/>
    <property type="match status" value="1"/>
</dbReference>
<dbReference type="GO" id="GO:0003924">
    <property type="term" value="F:GTPase activity"/>
    <property type="evidence" value="ECO:0007669"/>
    <property type="project" value="TreeGrafter"/>
</dbReference>
<evidence type="ECO:0000313" key="14">
    <source>
        <dbReference type="EnsemblMetazoa" id="PPAI002711-PA"/>
    </source>
</evidence>
<comment type="similarity">
    <text evidence="4 13">Belongs to the GTR/RAG GTP-binding protein family.</text>
</comment>
<dbReference type="GO" id="GO:0005765">
    <property type="term" value="C:lysosomal membrane"/>
    <property type="evidence" value="ECO:0007669"/>
    <property type="project" value="UniProtKB-SubCell"/>
</dbReference>
<organism evidence="14 15">
    <name type="scientific">Phlebotomus papatasi</name>
    <name type="common">Sandfly</name>
    <dbReference type="NCBI Taxonomy" id="29031"/>
    <lineage>
        <taxon>Eukaryota</taxon>
        <taxon>Metazoa</taxon>
        <taxon>Ecdysozoa</taxon>
        <taxon>Arthropoda</taxon>
        <taxon>Hexapoda</taxon>
        <taxon>Insecta</taxon>
        <taxon>Pterygota</taxon>
        <taxon>Neoptera</taxon>
        <taxon>Endopterygota</taxon>
        <taxon>Diptera</taxon>
        <taxon>Nematocera</taxon>
        <taxon>Psychodoidea</taxon>
        <taxon>Psychodidae</taxon>
        <taxon>Phlebotomus</taxon>
        <taxon>Phlebotomus</taxon>
    </lineage>
</organism>
<evidence type="ECO:0000256" key="5">
    <source>
        <dbReference type="ARBA" id="ARBA00022490"/>
    </source>
</evidence>
<dbReference type="GO" id="GO:1990131">
    <property type="term" value="C:Gtr1-Gtr2 GTPase complex"/>
    <property type="evidence" value="ECO:0007669"/>
    <property type="project" value="TreeGrafter"/>
</dbReference>
<keyword evidence="8 13" id="KW-0342">GTP-binding</keyword>
<dbReference type="VEuPathDB" id="VectorBase:PPAPM1_006868"/>
<evidence type="ECO:0000256" key="4">
    <source>
        <dbReference type="ARBA" id="ARBA00007756"/>
    </source>
</evidence>
<dbReference type="GO" id="GO:0046983">
    <property type="term" value="F:protein dimerization activity"/>
    <property type="evidence" value="ECO:0007669"/>
    <property type="project" value="UniProtKB-ARBA"/>
</dbReference>
<dbReference type="InterPro" id="IPR027417">
    <property type="entry name" value="P-loop_NTPase"/>
</dbReference>
<dbReference type="GO" id="GO:0060090">
    <property type="term" value="F:molecular adaptor activity"/>
    <property type="evidence" value="ECO:0007669"/>
    <property type="project" value="UniProtKB-ARBA"/>
</dbReference>
<dbReference type="PANTHER" id="PTHR11259">
    <property type="entry name" value="RAS-RELATED GTP BINDING RAG/GTR YEAST"/>
    <property type="match status" value="1"/>
</dbReference>